<reference evidence="4 5" key="1">
    <citation type="submission" date="2015-04" db="EMBL/GenBank/DDBJ databases">
        <title>Genome sequence of Ceratocystis platani, a major pathogen of plane trees.</title>
        <authorList>
            <person name="Belbahri L."/>
        </authorList>
    </citation>
    <scope>NUCLEOTIDE SEQUENCE [LARGE SCALE GENOMIC DNA]</scope>
    <source>
        <strain evidence="4 5">CFO</strain>
    </source>
</reference>
<keyword evidence="4" id="KW-0548">Nucleotidyltransferase</keyword>
<proteinExistence type="predicted"/>
<dbReference type="InterPro" id="IPR007015">
    <property type="entry name" value="DNA_pol_V/MYBBP1A"/>
</dbReference>
<dbReference type="GO" id="GO:0003887">
    <property type="term" value="F:DNA-directed DNA polymerase activity"/>
    <property type="evidence" value="ECO:0007669"/>
    <property type="project" value="UniProtKB-EC"/>
</dbReference>
<dbReference type="PANTHER" id="PTHR13213">
    <property type="entry name" value="MYB-BINDING PROTEIN 1A FAMILY MEMBER"/>
    <property type="match status" value="1"/>
</dbReference>
<keyword evidence="4" id="KW-0808">Transferase</keyword>
<dbReference type="EC" id="2.7.7.7" evidence="4"/>
<keyword evidence="5" id="KW-1185">Reference proteome</keyword>
<evidence type="ECO:0000313" key="5">
    <source>
        <dbReference type="Proteomes" id="UP000034841"/>
    </source>
</evidence>
<comment type="caution">
    <text evidence="4">The sequence shown here is derived from an EMBL/GenBank/DDBJ whole genome shotgun (WGS) entry which is preliminary data.</text>
</comment>
<keyword evidence="2" id="KW-0539">Nucleus</keyword>
<feature type="region of interest" description="Disordered" evidence="3">
    <location>
        <begin position="1"/>
        <end position="66"/>
    </location>
</feature>
<name>A0A0F8B4Q8_CERFI</name>
<dbReference type="GO" id="GO:0005730">
    <property type="term" value="C:nucleolus"/>
    <property type="evidence" value="ECO:0007669"/>
    <property type="project" value="InterPro"/>
</dbReference>
<evidence type="ECO:0000256" key="3">
    <source>
        <dbReference type="SAM" id="MobiDB-lite"/>
    </source>
</evidence>
<comment type="subcellular location">
    <subcellularLocation>
        <location evidence="1">Nucleus</location>
    </subcellularLocation>
</comment>
<feature type="region of interest" description="Disordered" evidence="3">
    <location>
        <begin position="620"/>
        <end position="647"/>
    </location>
</feature>
<feature type="region of interest" description="Disordered" evidence="3">
    <location>
        <begin position="828"/>
        <end position="862"/>
    </location>
</feature>
<accession>A0A0F8B4Q8</accession>
<protein>
    <submittedName>
        <fullName evidence="4">DNA polymerase V</fullName>
        <ecNumber evidence="4">2.7.7.7</ecNumber>
    </submittedName>
</protein>
<dbReference type="Proteomes" id="UP000034841">
    <property type="component" value="Unassembled WGS sequence"/>
</dbReference>
<gene>
    <name evidence="4" type="primary">pol5</name>
    <name evidence="4" type="ORF">CFO_g2291</name>
</gene>
<feature type="compositionally biased region" description="Basic and acidic residues" evidence="3">
    <location>
        <begin position="628"/>
        <end position="647"/>
    </location>
</feature>
<dbReference type="GO" id="GO:0006355">
    <property type="term" value="P:regulation of DNA-templated transcription"/>
    <property type="evidence" value="ECO:0007669"/>
    <property type="project" value="InterPro"/>
</dbReference>
<dbReference type="GO" id="GO:0000182">
    <property type="term" value="F:rDNA binding"/>
    <property type="evidence" value="ECO:0007669"/>
    <property type="project" value="TreeGrafter"/>
</dbReference>
<evidence type="ECO:0000256" key="2">
    <source>
        <dbReference type="ARBA" id="ARBA00023242"/>
    </source>
</evidence>
<evidence type="ECO:0000256" key="1">
    <source>
        <dbReference type="ARBA" id="ARBA00004123"/>
    </source>
</evidence>
<dbReference type="Pfam" id="PF04931">
    <property type="entry name" value="DNA_pol_phi"/>
    <property type="match status" value="1"/>
</dbReference>
<dbReference type="PANTHER" id="PTHR13213:SF2">
    <property type="entry name" value="MYB-BINDING PROTEIN 1A"/>
    <property type="match status" value="1"/>
</dbReference>
<sequence length="1094" mass="119874">MGSKRKRSNNKDGQVKKARPSDIPPMVPPGDMDSDTEETPATDGPSKTITTALRPFPTTPVDLKQPTESLDIKDRIGEALLYDRLGSEDDTVRSAAALAILKGLLGSEANEGVAEEELQRHLEKRLFAGLASGRNASRVGLSLVLTEILFQLFGAANAASKYPEITFESVLERLVKLNETIGNVPGQQERDVFFGQLFGIECFVKAKILAGEPKRWISLLNLLLRLAERKVWLRPQCCWIIAQALGQLTREQTQMTLERLAKEGLAKTSDSVGIWLQARKTFPNLEVKPWGNPLSAKALSDLATVLKETAHDDGGEVHETRKTKVPNATSQLHFAWDLLAEHFHNLGNDCAREFNSFWVRVVDDGLFSKTATNGQKLRGFLVFQKLLTVFALQHDLIRVLFSRNLMACLMNQAAKEDRFLHIAAQRALKSVSDLASCIPSTAPVLVKAVLGSNGSYAFDARTNSKTVEKTLQKTQASEASDIVAFLEQRLRETTGPDSADSVAHLHAYVEYLYKLMDSSEAPENKQADAAGGEGSAASLAIHKLAQLAYAPAKEAAALGLTEKTKDLCKTRLESAFAKLSRRTEDMTYLCHAIAAIDPDMFDMEEEISTELAEARKQMKKLLKPATSGEKKTKASKEKSKADKKSKKDVIVEEAKTAAIEDKNDEAVRKGLALMYAVSIFQLYNDDPDALNMLNDLKQYQKQFKARSASKKKAKDDSEGDEDPVFALFVEILLSMVARPSSLTRQVSKQVFEAFSSYITAAGLQALVTVLNTSEDMEGQRALFENTDEMELDEGETEDGKKVDADVDMVDLDDMSVDGDSDLVAQISTVNAGDSDSDSDSESNPESGSDESESEEDDGEDHEAFDKKLAAVLRTHRADADADASSGSESDMSDGEMLALDDKIAAAFKSRRNEMAPSRKATAAAKEATLNFKHRVLDLLDIFVRVQAMSPLAFTLLAPLVALVNRTSSKPLASRAVDVLLTHQKTLRKELTPAVVAASRMQIDGLLEELRNVHEAVTLQGNNSAQFAKAASTASLALASALYALDKEAIEHVVMEYGVVQTGWIAGRIKIHTSFFSSWLNWCQSRAQANENKKA</sequence>
<organism evidence="4 5">
    <name type="scientific">Ceratocystis fimbriata f. sp. platani</name>
    <dbReference type="NCBI Taxonomy" id="88771"/>
    <lineage>
        <taxon>Eukaryota</taxon>
        <taxon>Fungi</taxon>
        <taxon>Dikarya</taxon>
        <taxon>Ascomycota</taxon>
        <taxon>Pezizomycotina</taxon>
        <taxon>Sordariomycetes</taxon>
        <taxon>Hypocreomycetidae</taxon>
        <taxon>Microascales</taxon>
        <taxon>Ceratocystidaceae</taxon>
        <taxon>Ceratocystis</taxon>
    </lineage>
</organism>
<evidence type="ECO:0000313" key="4">
    <source>
        <dbReference type="EMBL" id="KKF95350.1"/>
    </source>
</evidence>
<feature type="compositionally biased region" description="Acidic residues" evidence="3">
    <location>
        <begin position="834"/>
        <end position="860"/>
    </location>
</feature>
<dbReference type="EMBL" id="LBBL01000100">
    <property type="protein sequence ID" value="KKF95350.1"/>
    <property type="molecule type" value="Genomic_DNA"/>
</dbReference>
<dbReference type="AlphaFoldDB" id="A0A0F8B4Q8"/>
<dbReference type="OrthoDB" id="342531at2759"/>